<evidence type="ECO:0000256" key="1">
    <source>
        <dbReference type="ARBA" id="ARBA00001974"/>
    </source>
</evidence>
<dbReference type="GO" id="GO:0071949">
    <property type="term" value="F:FAD binding"/>
    <property type="evidence" value="ECO:0007669"/>
    <property type="project" value="InterPro"/>
</dbReference>
<comment type="similarity">
    <text evidence="2">Belongs to the oxygen-dependent FAD-linked oxidoreductase family.</text>
</comment>
<evidence type="ECO:0000313" key="7">
    <source>
        <dbReference type="EMBL" id="RFA08093.1"/>
    </source>
</evidence>
<dbReference type="Proteomes" id="UP000256486">
    <property type="component" value="Unassembled WGS sequence"/>
</dbReference>
<reference evidence="7 8" key="1">
    <citation type="submission" date="2017-04" db="EMBL/GenBank/DDBJ databases">
        <title>Comparative genome analysis of Subtercola boreus.</title>
        <authorList>
            <person name="Cho Y.-J."/>
            <person name="Cho A."/>
            <person name="Kim O.-S."/>
            <person name="Lee J.-I."/>
        </authorList>
    </citation>
    <scope>NUCLEOTIDE SEQUENCE [LARGE SCALE GENOMIC DNA]</scope>
    <source>
        <strain evidence="7 8">K300</strain>
    </source>
</reference>
<dbReference type="PROSITE" id="PS00862">
    <property type="entry name" value="OX2_COVAL_FAD"/>
    <property type="match status" value="1"/>
</dbReference>
<accession>A0A3E0VEW8</accession>
<proteinExistence type="inferred from homology"/>
<feature type="domain" description="FAD-binding PCMH-type" evidence="6">
    <location>
        <begin position="41"/>
        <end position="219"/>
    </location>
</feature>
<name>A0A3E0VEW8_9MICO</name>
<dbReference type="InterPro" id="IPR036318">
    <property type="entry name" value="FAD-bd_PCMH-like_sf"/>
</dbReference>
<protein>
    <submittedName>
        <fullName evidence="7">FAD-binding protein</fullName>
    </submittedName>
</protein>
<dbReference type="InterPro" id="IPR016167">
    <property type="entry name" value="FAD-bd_PCMH_sub1"/>
</dbReference>
<dbReference type="RefSeq" id="WP_116413509.1">
    <property type="nucleotide sequence ID" value="NZ_NBWZ01000001.1"/>
</dbReference>
<dbReference type="AlphaFoldDB" id="A0A3E0VEW8"/>
<dbReference type="InterPro" id="IPR016166">
    <property type="entry name" value="FAD-bd_PCMH"/>
</dbReference>
<dbReference type="PANTHER" id="PTHR42973:SF39">
    <property type="entry name" value="FAD-BINDING PCMH-TYPE DOMAIN-CONTAINING PROTEIN"/>
    <property type="match status" value="1"/>
</dbReference>
<gene>
    <name evidence="7" type="ORF">B7R54_01840</name>
</gene>
<dbReference type="PANTHER" id="PTHR42973">
    <property type="entry name" value="BINDING OXIDOREDUCTASE, PUTATIVE (AFU_ORTHOLOGUE AFUA_1G17690)-RELATED"/>
    <property type="match status" value="1"/>
</dbReference>
<dbReference type="Pfam" id="PF08031">
    <property type="entry name" value="BBE"/>
    <property type="match status" value="1"/>
</dbReference>
<comment type="cofactor">
    <cofactor evidence="1">
        <name>FAD</name>
        <dbReference type="ChEBI" id="CHEBI:57692"/>
    </cofactor>
</comment>
<evidence type="ECO:0000256" key="3">
    <source>
        <dbReference type="ARBA" id="ARBA00022630"/>
    </source>
</evidence>
<dbReference type="Gene3D" id="3.30.465.10">
    <property type="match status" value="1"/>
</dbReference>
<evidence type="ECO:0000313" key="8">
    <source>
        <dbReference type="Proteomes" id="UP000256486"/>
    </source>
</evidence>
<dbReference type="InterPro" id="IPR006093">
    <property type="entry name" value="Oxy_OxRdtase_FAD_BS"/>
</dbReference>
<dbReference type="InterPro" id="IPR050416">
    <property type="entry name" value="FAD-linked_Oxidoreductase"/>
</dbReference>
<dbReference type="GO" id="GO:0016491">
    <property type="term" value="F:oxidoreductase activity"/>
    <property type="evidence" value="ECO:0007669"/>
    <property type="project" value="UniProtKB-KW"/>
</dbReference>
<evidence type="ECO:0000256" key="4">
    <source>
        <dbReference type="ARBA" id="ARBA00022827"/>
    </source>
</evidence>
<evidence type="ECO:0000259" key="6">
    <source>
        <dbReference type="PROSITE" id="PS51387"/>
    </source>
</evidence>
<sequence length="468" mass="48438">MSDLGQTSAGIVPDLGALPGRVVRAGDDGYDAARRSWNHLFSHRPAALVYPQSTPDVVAAVSWARNAGVPLRVRSGGHCLEGWSTLDDGLVIDVSELVSVTIDAENHTATVGAGVSQAAAVAALGAAGFAAPTGTEGSVGLAGATLGGGFGLLTRAFGMACDNLLSVEIVVASGAEAGAGAEAITVDSDHHGELLRALRGAGNGSFGVVTALTFAVHPLARVASVTATWPGLTALAEVFDVWQRTAPFADERLTSQLEIDRQSVVLFAVLASGDEREALRMLEPLLAIGSPHVVTTDAPWAQTYAGFQIPTGDEPANWTFRSQFVTEPLPPEAIDIIGSFLASAPTEGCNYFTNAFGGVVSESEPRGGSAFAHRDALFYAEPGAGWGVRGGVAALDDPLTPVCLAWVAAFAAALKPYGNGAYPNVPNVGADSWARDYWGPDLARLSAVKRAYDPADVFRFEQSVPQSA</sequence>
<dbReference type="InterPro" id="IPR006094">
    <property type="entry name" value="Oxid_FAD_bind_N"/>
</dbReference>
<dbReference type="Gene3D" id="3.30.43.10">
    <property type="entry name" value="Uridine Diphospho-n-acetylenolpyruvylglucosamine Reductase, domain 2"/>
    <property type="match status" value="1"/>
</dbReference>
<evidence type="ECO:0000256" key="5">
    <source>
        <dbReference type="ARBA" id="ARBA00023002"/>
    </source>
</evidence>
<keyword evidence="4" id="KW-0274">FAD</keyword>
<dbReference type="OrthoDB" id="9775082at2"/>
<dbReference type="EMBL" id="NBWZ01000001">
    <property type="protein sequence ID" value="RFA08093.1"/>
    <property type="molecule type" value="Genomic_DNA"/>
</dbReference>
<dbReference type="InterPro" id="IPR016169">
    <property type="entry name" value="FAD-bd_PCMH_sub2"/>
</dbReference>
<comment type="caution">
    <text evidence="7">The sequence shown here is derived from an EMBL/GenBank/DDBJ whole genome shotgun (WGS) entry which is preliminary data.</text>
</comment>
<keyword evidence="5" id="KW-0560">Oxidoreductase</keyword>
<keyword evidence="3" id="KW-0285">Flavoprotein</keyword>
<keyword evidence="8" id="KW-1185">Reference proteome</keyword>
<dbReference type="PROSITE" id="PS51387">
    <property type="entry name" value="FAD_PCMH"/>
    <property type="match status" value="1"/>
</dbReference>
<dbReference type="InterPro" id="IPR012951">
    <property type="entry name" value="BBE"/>
</dbReference>
<dbReference type="SUPFAM" id="SSF56176">
    <property type="entry name" value="FAD-binding/transporter-associated domain-like"/>
    <property type="match status" value="1"/>
</dbReference>
<organism evidence="7 8">
    <name type="scientific">Subtercola boreus</name>
    <dbReference type="NCBI Taxonomy" id="120213"/>
    <lineage>
        <taxon>Bacteria</taxon>
        <taxon>Bacillati</taxon>
        <taxon>Actinomycetota</taxon>
        <taxon>Actinomycetes</taxon>
        <taxon>Micrococcales</taxon>
        <taxon>Microbacteriaceae</taxon>
        <taxon>Subtercola</taxon>
    </lineage>
</organism>
<evidence type="ECO:0000256" key="2">
    <source>
        <dbReference type="ARBA" id="ARBA00005466"/>
    </source>
</evidence>
<dbReference type="Pfam" id="PF01565">
    <property type="entry name" value="FAD_binding_4"/>
    <property type="match status" value="1"/>
</dbReference>
<dbReference type="Gene3D" id="3.40.462.20">
    <property type="match status" value="1"/>
</dbReference>